<accession>A0A0B6YWS4</accession>
<evidence type="ECO:0000256" key="7">
    <source>
        <dbReference type="PROSITE-ProRule" id="PRU00042"/>
    </source>
</evidence>
<feature type="compositionally biased region" description="Polar residues" evidence="8">
    <location>
        <begin position="10"/>
        <end position="19"/>
    </location>
</feature>
<evidence type="ECO:0000256" key="6">
    <source>
        <dbReference type="ARBA" id="ARBA00023242"/>
    </source>
</evidence>
<comment type="subcellular location">
    <subcellularLocation>
        <location evidence="1">Nucleus</location>
    </subcellularLocation>
</comment>
<dbReference type="SMART" id="SM00355">
    <property type="entry name" value="ZnF_C2H2"/>
    <property type="match status" value="2"/>
</dbReference>
<evidence type="ECO:0000256" key="8">
    <source>
        <dbReference type="SAM" id="MobiDB-lite"/>
    </source>
</evidence>
<keyword evidence="6" id="KW-0539">Nucleus</keyword>
<dbReference type="AlphaFoldDB" id="A0A0B6YWS4"/>
<reference evidence="10" key="1">
    <citation type="submission" date="2014-12" db="EMBL/GenBank/DDBJ databases">
        <title>Insight into the proteome of Arion vulgaris.</title>
        <authorList>
            <person name="Aradska J."/>
            <person name="Bulat T."/>
            <person name="Smidak R."/>
            <person name="Sarate P."/>
            <person name="Gangsoo J."/>
            <person name="Sialana F."/>
            <person name="Bilban M."/>
            <person name="Lubec G."/>
        </authorList>
    </citation>
    <scope>NUCLEOTIDE SEQUENCE</scope>
    <source>
        <tissue evidence="10">Skin</tissue>
    </source>
</reference>
<organism evidence="10">
    <name type="scientific">Arion vulgaris</name>
    <dbReference type="NCBI Taxonomy" id="1028688"/>
    <lineage>
        <taxon>Eukaryota</taxon>
        <taxon>Metazoa</taxon>
        <taxon>Spiralia</taxon>
        <taxon>Lophotrochozoa</taxon>
        <taxon>Mollusca</taxon>
        <taxon>Gastropoda</taxon>
        <taxon>Heterobranchia</taxon>
        <taxon>Euthyneura</taxon>
        <taxon>Panpulmonata</taxon>
        <taxon>Eupulmonata</taxon>
        <taxon>Stylommatophora</taxon>
        <taxon>Helicina</taxon>
        <taxon>Arionoidea</taxon>
        <taxon>Arionidae</taxon>
        <taxon>Arion</taxon>
    </lineage>
</organism>
<evidence type="ECO:0000256" key="2">
    <source>
        <dbReference type="ARBA" id="ARBA00022723"/>
    </source>
</evidence>
<dbReference type="GO" id="GO:0008270">
    <property type="term" value="F:zinc ion binding"/>
    <property type="evidence" value="ECO:0007669"/>
    <property type="project" value="UniProtKB-KW"/>
</dbReference>
<dbReference type="Gene3D" id="3.30.160.60">
    <property type="entry name" value="Classic Zinc Finger"/>
    <property type="match status" value="2"/>
</dbReference>
<dbReference type="PANTHER" id="PTHR24388:SF54">
    <property type="entry name" value="PROTEIN ESCARGOT"/>
    <property type="match status" value="1"/>
</dbReference>
<dbReference type="GO" id="GO:0000978">
    <property type="term" value="F:RNA polymerase II cis-regulatory region sequence-specific DNA binding"/>
    <property type="evidence" value="ECO:0007669"/>
    <property type="project" value="TreeGrafter"/>
</dbReference>
<dbReference type="Pfam" id="PF13894">
    <property type="entry name" value="zf-C2H2_4"/>
    <property type="match status" value="1"/>
</dbReference>
<evidence type="ECO:0000256" key="3">
    <source>
        <dbReference type="ARBA" id="ARBA00022737"/>
    </source>
</evidence>
<dbReference type="PROSITE" id="PS00028">
    <property type="entry name" value="ZINC_FINGER_C2H2_1"/>
    <property type="match status" value="2"/>
</dbReference>
<dbReference type="PROSITE" id="PS50157">
    <property type="entry name" value="ZINC_FINGER_C2H2_2"/>
    <property type="match status" value="2"/>
</dbReference>
<sequence length="79" mass="9107">KFGSKPFRSITDSRQNPTHSKGFACQFCNKYFTAKQDLEGHINAQHLNCKPYQCPVCAKAFAYEKTLKCHQRMAHFDHA</sequence>
<dbReference type="InterPro" id="IPR050527">
    <property type="entry name" value="Snail/Krueppel_Znf"/>
</dbReference>
<feature type="region of interest" description="Disordered" evidence="8">
    <location>
        <begin position="1"/>
        <end position="21"/>
    </location>
</feature>
<dbReference type="GO" id="GO:0005634">
    <property type="term" value="C:nucleus"/>
    <property type="evidence" value="ECO:0007669"/>
    <property type="project" value="UniProtKB-SubCell"/>
</dbReference>
<dbReference type="SUPFAM" id="SSF57667">
    <property type="entry name" value="beta-beta-alpha zinc fingers"/>
    <property type="match status" value="1"/>
</dbReference>
<dbReference type="GO" id="GO:0000981">
    <property type="term" value="F:DNA-binding transcription factor activity, RNA polymerase II-specific"/>
    <property type="evidence" value="ECO:0007669"/>
    <property type="project" value="TreeGrafter"/>
</dbReference>
<dbReference type="Pfam" id="PF00096">
    <property type="entry name" value="zf-C2H2"/>
    <property type="match status" value="1"/>
</dbReference>
<dbReference type="EMBL" id="HACG01013321">
    <property type="protein sequence ID" value="CEK60186.1"/>
    <property type="molecule type" value="Transcribed_RNA"/>
</dbReference>
<evidence type="ECO:0000256" key="1">
    <source>
        <dbReference type="ARBA" id="ARBA00004123"/>
    </source>
</evidence>
<feature type="domain" description="C2H2-type" evidence="9">
    <location>
        <begin position="52"/>
        <end position="79"/>
    </location>
</feature>
<keyword evidence="4 7" id="KW-0863">Zinc-finger</keyword>
<name>A0A0B6YWS4_9EUPU</name>
<dbReference type="FunFam" id="3.30.160.60:FF:000340">
    <property type="entry name" value="zinc finger protein 473 isoform X1"/>
    <property type="match status" value="1"/>
</dbReference>
<protein>
    <recommendedName>
        <fullName evidence="9">C2H2-type domain-containing protein</fullName>
    </recommendedName>
</protein>
<gene>
    <name evidence="10" type="primary">ORF38657</name>
</gene>
<dbReference type="InterPro" id="IPR013087">
    <property type="entry name" value="Znf_C2H2_type"/>
</dbReference>
<evidence type="ECO:0000256" key="5">
    <source>
        <dbReference type="ARBA" id="ARBA00022833"/>
    </source>
</evidence>
<dbReference type="InterPro" id="IPR036236">
    <property type="entry name" value="Znf_C2H2_sf"/>
</dbReference>
<proteinExistence type="predicted"/>
<feature type="non-terminal residue" evidence="10">
    <location>
        <position position="1"/>
    </location>
</feature>
<evidence type="ECO:0000256" key="4">
    <source>
        <dbReference type="ARBA" id="ARBA00022771"/>
    </source>
</evidence>
<evidence type="ECO:0000313" key="10">
    <source>
        <dbReference type="EMBL" id="CEK60186.1"/>
    </source>
</evidence>
<feature type="domain" description="C2H2-type" evidence="9">
    <location>
        <begin position="23"/>
        <end position="51"/>
    </location>
</feature>
<dbReference type="PANTHER" id="PTHR24388">
    <property type="entry name" value="ZINC FINGER PROTEIN"/>
    <property type="match status" value="1"/>
</dbReference>
<feature type="non-terminal residue" evidence="10">
    <location>
        <position position="79"/>
    </location>
</feature>
<keyword evidence="3" id="KW-0677">Repeat</keyword>
<keyword evidence="5" id="KW-0862">Zinc</keyword>
<evidence type="ECO:0000259" key="9">
    <source>
        <dbReference type="PROSITE" id="PS50157"/>
    </source>
</evidence>
<keyword evidence="2" id="KW-0479">Metal-binding</keyword>